<sequence>MNLKTVASVAGMVAIAASSFVYLNHIGLETGAFQHIRTAGMSVPDTNGLVVGSRVLLRGVAIGHVTAVTASADRAEISWNYDDGYRIPVDSRFRVDNLSALGEAYLAVQPATERGPYLEDGARVPAAHVVVPTTFQELSARLTRMLEQVEPERIREIFETVDVALPEDPWVLNDLSRAGELLAKTLTQRAGDLTQLLTALQPLLQSTDTVPGDLAGATPTLAAFGSGFTDVLGGVHFAASFGPLTSIEDGAAPLIDALQSFLDKSSGDLHTLGVDLLPGVRAGAAAMSTVDVGRFLDNALASTESGDAVTVHIRPPGR</sequence>
<evidence type="ECO:0000313" key="3">
    <source>
        <dbReference type="Proteomes" id="UP000215506"/>
    </source>
</evidence>
<name>A0A231GZ47_9NOCA</name>
<reference evidence="2 3" key="1">
    <citation type="submission" date="2017-07" db="EMBL/GenBank/DDBJ databases">
        <title>First draft Genome Sequence of Nocardia cerradoensis isolated from human infection.</title>
        <authorList>
            <person name="Carrasco G."/>
        </authorList>
    </citation>
    <scope>NUCLEOTIDE SEQUENCE [LARGE SCALE GENOMIC DNA]</scope>
    <source>
        <strain evidence="2 3">CNM20130759</strain>
    </source>
</reference>
<keyword evidence="3" id="KW-1185">Reference proteome</keyword>
<comment type="caution">
    <text evidence="2">The sequence shown here is derived from an EMBL/GenBank/DDBJ whole genome shotgun (WGS) entry which is preliminary data.</text>
</comment>
<protein>
    <recommendedName>
        <fullName evidence="1">Mce/MlaD domain-containing protein</fullName>
    </recommendedName>
</protein>
<dbReference type="AlphaFoldDB" id="A0A231GZ47"/>
<dbReference type="GO" id="GO:0005576">
    <property type="term" value="C:extracellular region"/>
    <property type="evidence" value="ECO:0007669"/>
    <property type="project" value="TreeGrafter"/>
</dbReference>
<organism evidence="2 3">
    <name type="scientific">Nocardia cerradoensis</name>
    <dbReference type="NCBI Taxonomy" id="85688"/>
    <lineage>
        <taxon>Bacteria</taxon>
        <taxon>Bacillati</taxon>
        <taxon>Actinomycetota</taxon>
        <taxon>Actinomycetes</taxon>
        <taxon>Mycobacteriales</taxon>
        <taxon>Nocardiaceae</taxon>
        <taxon>Nocardia</taxon>
    </lineage>
</organism>
<gene>
    <name evidence="2" type="ORF">B7C42_05870</name>
</gene>
<feature type="domain" description="Mce/MlaD" evidence="1">
    <location>
        <begin position="41"/>
        <end position="110"/>
    </location>
</feature>
<dbReference type="Proteomes" id="UP000215506">
    <property type="component" value="Unassembled WGS sequence"/>
</dbReference>
<dbReference type="InterPro" id="IPR052336">
    <property type="entry name" value="MlaD_Phospholipid_Transporter"/>
</dbReference>
<dbReference type="InterPro" id="IPR003399">
    <property type="entry name" value="Mce/MlaD"/>
</dbReference>
<dbReference type="PANTHER" id="PTHR33371:SF16">
    <property type="entry name" value="MCE-FAMILY PROTEIN MCE3F"/>
    <property type="match status" value="1"/>
</dbReference>
<evidence type="ECO:0000313" key="2">
    <source>
        <dbReference type="EMBL" id="OXR41886.1"/>
    </source>
</evidence>
<dbReference type="PANTHER" id="PTHR33371">
    <property type="entry name" value="INTERMEMBRANE PHOSPHOLIPID TRANSPORT SYSTEM BINDING PROTEIN MLAD-RELATED"/>
    <property type="match status" value="1"/>
</dbReference>
<dbReference type="RefSeq" id="WP_039779069.1">
    <property type="nucleotide sequence ID" value="NZ_JAAXOR010000008.1"/>
</dbReference>
<accession>A0A231GZ47</accession>
<evidence type="ECO:0000259" key="1">
    <source>
        <dbReference type="Pfam" id="PF02470"/>
    </source>
</evidence>
<dbReference type="Pfam" id="PF02470">
    <property type="entry name" value="MlaD"/>
    <property type="match status" value="1"/>
</dbReference>
<proteinExistence type="predicted"/>
<dbReference type="EMBL" id="NGAF01000016">
    <property type="protein sequence ID" value="OXR41886.1"/>
    <property type="molecule type" value="Genomic_DNA"/>
</dbReference>